<name>A0A7R9BJA9_9CRUS</name>
<dbReference type="Proteomes" id="UP000678499">
    <property type="component" value="Unassembled WGS sequence"/>
</dbReference>
<gene>
    <name evidence="2" type="ORF">NMOB1V02_LOCUS4121</name>
</gene>
<sequence length="325" mass="36418">MEQGTPRAGSGTDDSLRFNLSITFVDDVPNTSQKLESQSPRVVHDDEQHGPAASRSTSKVVTTAEQPQKSGESKSGPEGMSVDAFLEHLQTLAGESEQKTEAEAGVTPRANQVITPTSEVLGAQRETQEHHINGSLFLESRQLQKFIKMAMNWLKNEGLQTGTKLNVNVAAQGLDSARTAEEFHDDLEEKQESLKRTLRDDADVRVMKRPRRDTLAESQIDFCSNAQNLHGFDHHGSCWRNANQLTSGPNCYRDFLPAHGTARQMPNHHVHRQQVQDQHSRKVHNTFKHTDKLCDVNPIVDSEAPEAWPLLSKSMSRFSCAYFRR</sequence>
<feature type="compositionally biased region" description="Polar residues" evidence="1">
    <location>
        <begin position="29"/>
        <end position="40"/>
    </location>
</feature>
<reference evidence="2" key="1">
    <citation type="submission" date="2020-11" db="EMBL/GenBank/DDBJ databases">
        <authorList>
            <person name="Tran Van P."/>
        </authorList>
    </citation>
    <scope>NUCLEOTIDE SEQUENCE</scope>
</reference>
<evidence type="ECO:0000256" key="1">
    <source>
        <dbReference type="SAM" id="MobiDB-lite"/>
    </source>
</evidence>
<protein>
    <submittedName>
        <fullName evidence="2">Uncharacterized protein</fullName>
    </submittedName>
</protein>
<feature type="region of interest" description="Disordered" evidence="1">
    <location>
        <begin position="24"/>
        <end position="80"/>
    </location>
</feature>
<dbReference type="EMBL" id="OA882641">
    <property type="protein sequence ID" value="CAD7276356.1"/>
    <property type="molecule type" value="Genomic_DNA"/>
</dbReference>
<evidence type="ECO:0000313" key="2">
    <source>
        <dbReference type="EMBL" id="CAD7276356.1"/>
    </source>
</evidence>
<proteinExistence type="predicted"/>
<feature type="compositionally biased region" description="Polar residues" evidence="1">
    <location>
        <begin position="54"/>
        <end position="70"/>
    </location>
</feature>
<keyword evidence="3" id="KW-1185">Reference proteome</keyword>
<dbReference type="EMBL" id="CAJPEX010000604">
    <property type="protein sequence ID" value="CAG0916508.1"/>
    <property type="molecule type" value="Genomic_DNA"/>
</dbReference>
<dbReference type="AlphaFoldDB" id="A0A7R9BJA9"/>
<evidence type="ECO:0000313" key="3">
    <source>
        <dbReference type="Proteomes" id="UP000678499"/>
    </source>
</evidence>
<accession>A0A7R9BJA9</accession>
<organism evidence="2">
    <name type="scientific">Notodromas monacha</name>
    <dbReference type="NCBI Taxonomy" id="399045"/>
    <lineage>
        <taxon>Eukaryota</taxon>
        <taxon>Metazoa</taxon>
        <taxon>Ecdysozoa</taxon>
        <taxon>Arthropoda</taxon>
        <taxon>Crustacea</taxon>
        <taxon>Oligostraca</taxon>
        <taxon>Ostracoda</taxon>
        <taxon>Podocopa</taxon>
        <taxon>Podocopida</taxon>
        <taxon>Cypridocopina</taxon>
        <taxon>Cypridoidea</taxon>
        <taxon>Cyprididae</taxon>
        <taxon>Notodromas</taxon>
    </lineage>
</organism>